<evidence type="ECO:0000256" key="1">
    <source>
        <dbReference type="SAM" id="Phobius"/>
    </source>
</evidence>
<keyword evidence="1" id="KW-0812">Transmembrane</keyword>
<dbReference type="Proteomes" id="UP000319859">
    <property type="component" value="Unassembled WGS sequence"/>
</dbReference>
<name>A0A560FP86_9PROT</name>
<dbReference type="Pfam" id="PF10003">
    <property type="entry name" value="DUF2244"/>
    <property type="match status" value="1"/>
</dbReference>
<dbReference type="RefSeq" id="WP_186457172.1">
    <property type="nucleotide sequence ID" value="NZ_VITN01000002.1"/>
</dbReference>
<feature type="transmembrane region" description="Helical" evidence="1">
    <location>
        <begin position="61"/>
        <end position="79"/>
    </location>
</feature>
<organism evidence="2 3">
    <name type="scientific">Nitrospirillum amazonense</name>
    <dbReference type="NCBI Taxonomy" id="28077"/>
    <lineage>
        <taxon>Bacteria</taxon>
        <taxon>Pseudomonadati</taxon>
        <taxon>Pseudomonadota</taxon>
        <taxon>Alphaproteobacteria</taxon>
        <taxon>Rhodospirillales</taxon>
        <taxon>Azospirillaceae</taxon>
        <taxon>Nitrospirillum</taxon>
    </lineage>
</organism>
<dbReference type="EMBL" id="VITN01000002">
    <property type="protein sequence ID" value="TWB23412.1"/>
    <property type="molecule type" value="Genomic_DNA"/>
</dbReference>
<dbReference type="InterPro" id="IPR019253">
    <property type="entry name" value="DUF2244_TM"/>
</dbReference>
<keyword evidence="1" id="KW-1133">Transmembrane helix</keyword>
<feature type="transmembrane region" description="Helical" evidence="1">
    <location>
        <begin position="35"/>
        <end position="55"/>
    </location>
</feature>
<sequence>MPSDITAAVADWATPARPVFDATITPPNSLSDRGFLWFMGVVLSGVCLLDFGLLLAGYWLVLVYLTGDMAFLLLAFFLWRRAARRWERVRVADGVLVLERWAKAGQGIAITLPLLGLNLVRVRDATGDCRRLELHHRDRRLPFAADLTSEEREAFADNLGDCLHRAGFRIRLRTTVL</sequence>
<evidence type="ECO:0000313" key="3">
    <source>
        <dbReference type="Proteomes" id="UP000319859"/>
    </source>
</evidence>
<protein>
    <submittedName>
        <fullName evidence="2">Putative membrane protein</fullName>
    </submittedName>
</protein>
<keyword evidence="1" id="KW-0472">Membrane</keyword>
<reference evidence="2 3" key="1">
    <citation type="submission" date="2019-06" db="EMBL/GenBank/DDBJ databases">
        <title>Genomic Encyclopedia of Type Strains, Phase IV (KMG-V): Genome sequencing to study the core and pangenomes of soil and plant-associated prokaryotes.</title>
        <authorList>
            <person name="Whitman W."/>
        </authorList>
    </citation>
    <scope>NUCLEOTIDE SEQUENCE [LARGE SCALE GENOMIC DNA]</scope>
    <source>
        <strain evidence="2 3">BR 11880</strain>
    </source>
</reference>
<accession>A0A560FP86</accession>
<comment type="caution">
    <text evidence="2">The sequence shown here is derived from an EMBL/GenBank/DDBJ whole genome shotgun (WGS) entry which is preliminary data.</text>
</comment>
<evidence type="ECO:0000313" key="2">
    <source>
        <dbReference type="EMBL" id="TWB23412.1"/>
    </source>
</evidence>
<proteinExistence type="predicted"/>
<gene>
    <name evidence="2" type="ORF">FBZ89_102165</name>
</gene>
<dbReference type="AlphaFoldDB" id="A0A560FP86"/>